<dbReference type="GO" id="GO:0007015">
    <property type="term" value="P:actin filament organization"/>
    <property type="evidence" value="ECO:0007669"/>
    <property type="project" value="TreeGrafter"/>
</dbReference>
<dbReference type="SUPFAM" id="SSF101278">
    <property type="entry name" value="N-terminal domain of adenylylcyclase associated protein, CAP"/>
    <property type="match status" value="1"/>
</dbReference>
<proteinExistence type="inferred from homology"/>
<evidence type="ECO:0000313" key="6">
    <source>
        <dbReference type="Proteomes" id="UP000236333"/>
    </source>
</evidence>
<sequence length="310" mass="31793">MDRAEARSERLLPPFAVAPAAPASAGTASGSSAVAEWDHLIAEHFAPIKALVPSLPQEVQQATASFEKALQATRRVLEVAAVAKKPDPSELGPLLAPVAEAMGAVTSAAEARRLQCVQQLKMLAEAVAGLGFLAYAGPGCGMSPPRQHVSESWASAEFFANKTLMEFRGKDEAQVAWVKGVKSFMQQLEQFVVRNCATGLRFDPNGQPLAVAMAGGGAAPTPAPAAAAAAAPPPPRKAAHGGDPTACASDPNFQVVTAKCSALNVVVVPEPGGAEAEEADPVEHPVPEQFISTFDAAGKLVTVAAAHSGA</sequence>
<dbReference type="PANTHER" id="PTHR10652:SF0">
    <property type="entry name" value="ADENYLYL CYCLASE-ASSOCIATED PROTEIN"/>
    <property type="match status" value="1"/>
</dbReference>
<dbReference type="Pfam" id="PF08603">
    <property type="entry name" value="CAP_C"/>
    <property type="match status" value="1"/>
</dbReference>
<dbReference type="InterPro" id="IPR001837">
    <property type="entry name" value="Adenylate_cyclase-assoc_CAP"/>
</dbReference>
<comment type="similarity">
    <text evidence="1">Belongs to the CAP family.</text>
</comment>
<dbReference type="GO" id="GO:0003779">
    <property type="term" value="F:actin binding"/>
    <property type="evidence" value="ECO:0007669"/>
    <property type="project" value="InterPro"/>
</dbReference>
<evidence type="ECO:0000256" key="1">
    <source>
        <dbReference type="ARBA" id="ARBA00007659"/>
    </source>
</evidence>
<dbReference type="InterPro" id="IPR013912">
    <property type="entry name" value="Adenylate_cyclase-assoc_CAP_C"/>
</dbReference>
<evidence type="ECO:0000313" key="5">
    <source>
        <dbReference type="EMBL" id="PNH11586.1"/>
    </source>
</evidence>
<dbReference type="EMBL" id="PGGS01000026">
    <property type="protein sequence ID" value="PNH11586.1"/>
    <property type="molecule type" value="Genomic_DNA"/>
</dbReference>
<dbReference type="Pfam" id="PF21938">
    <property type="entry name" value="CAP_N"/>
    <property type="match status" value="1"/>
</dbReference>
<dbReference type="InterPro" id="IPR053950">
    <property type="entry name" value="CAP_N"/>
</dbReference>
<dbReference type="SUPFAM" id="SSF69340">
    <property type="entry name" value="C-terminal domain of adenylylcyclase associated protein"/>
    <property type="match status" value="1"/>
</dbReference>
<feature type="domain" description="CAP N-terminal" evidence="4">
    <location>
        <begin position="38"/>
        <end position="200"/>
    </location>
</feature>
<evidence type="ECO:0000259" key="4">
    <source>
        <dbReference type="Pfam" id="PF21938"/>
    </source>
</evidence>
<evidence type="ECO:0000256" key="2">
    <source>
        <dbReference type="SAM" id="MobiDB-lite"/>
    </source>
</evidence>
<dbReference type="Proteomes" id="UP000236333">
    <property type="component" value="Unassembled WGS sequence"/>
</dbReference>
<dbReference type="InterPro" id="IPR016098">
    <property type="entry name" value="CAP/MinC_C"/>
</dbReference>
<dbReference type="GO" id="GO:0019933">
    <property type="term" value="P:cAMP-mediated signaling"/>
    <property type="evidence" value="ECO:0007669"/>
    <property type="project" value="TreeGrafter"/>
</dbReference>
<dbReference type="Gene3D" id="2.160.20.70">
    <property type="match status" value="1"/>
</dbReference>
<gene>
    <name evidence="5" type="ORF">TSOC_001558</name>
</gene>
<dbReference type="InterPro" id="IPR036222">
    <property type="entry name" value="CAP_N_sf"/>
</dbReference>
<dbReference type="GO" id="GO:0008179">
    <property type="term" value="F:adenylate cyclase binding"/>
    <property type="evidence" value="ECO:0007669"/>
    <property type="project" value="TreeGrafter"/>
</dbReference>
<dbReference type="InterPro" id="IPR036223">
    <property type="entry name" value="CAP_C_sf"/>
</dbReference>
<feature type="region of interest" description="Disordered" evidence="2">
    <location>
        <begin position="221"/>
        <end position="245"/>
    </location>
</feature>
<dbReference type="OrthoDB" id="1601at2759"/>
<keyword evidence="6" id="KW-1185">Reference proteome</keyword>
<evidence type="ECO:0000259" key="3">
    <source>
        <dbReference type="Pfam" id="PF08603"/>
    </source>
</evidence>
<feature type="domain" description="Adenylate cyclase-associated CAP C-terminal" evidence="3">
    <location>
        <begin position="252"/>
        <end position="307"/>
    </location>
</feature>
<dbReference type="AlphaFoldDB" id="A0A2J8AGG5"/>
<dbReference type="GO" id="GO:0005737">
    <property type="term" value="C:cytoplasm"/>
    <property type="evidence" value="ECO:0007669"/>
    <property type="project" value="TreeGrafter"/>
</dbReference>
<organism evidence="5 6">
    <name type="scientific">Tetrabaena socialis</name>
    <dbReference type="NCBI Taxonomy" id="47790"/>
    <lineage>
        <taxon>Eukaryota</taxon>
        <taxon>Viridiplantae</taxon>
        <taxon>Chlorophyta</taxon>
        <taxon>core chlorophytes</taxon>
        <taxon>Chlorophyceae</taxon>
        <taxon>CS clade</taxon>
        <taxon>Chlamydomonadales</taxon>
        <taxon>Tetrabaenaceae</taxon>
        <taxon>Tetrabaena</taxon>
    </lineage>
</organism>
<name>A0A2J8AGG5_9CHLO</name>
<dbReference type="Gene3D" id="1.25.40.330">
    <property type="entry name" value="Adenylate cyclase-associated CAP, N-terminal domain"/>
    <property type="match status" value="1"/>
</dbReference>
<accession>A0A2J8AGG5</accession>
<protein>
    <submittedName>
        <fullName evidence="5">Adenylyl cyclase-associated protein</fullName>
    </submittedName>
</protein>
<comment type="caution">
    <text evidence="5">The sequence shown here is derived from an EMBL/GenBank/DDBJ whole genome shotgun (WGS) entry which is preliminary data.</text>
</comment>
<reference evidence="5 6" key="1">
    <citation type="journal article" date="2017" name="Mol. Biol. Evol.">
        <title>The 4-celled Tetrabaena socialis nuclear genome reveals the essential components for genetic control of cell number at the origin of multicellularity in the volvocine lineage.</title>
        <authorList>
            <person name="Featherston J."/>
            <person name="Arakaki Y."/>
            <person name="Hanschen E.R."/>
            <person name="Ferris P.J."/>
            <person name="Michod R.E."/>
            <person name="Olson B.J.S.C."/>
            <person name="Nozaki H."/>
            <person name="Durand P.M."/>
        </authorList>
    </citation>
    <scope>NUCLEOTIDE SEQUENCE [LARGE SCALE GENOMIC DNA]</scope>
    <source>
        <strain evidence="5 6">NIES-571</strain>
    </source>
</reference>
<dbReference type="PANTHER" id="PTHR10652">
    <property type="entry name" value="ADENYLYL CYCLASE-ASSOCIATED PROTEIN"/>
    <property type="match status" value="1"/>
</dbReference>